<reference evidence="11 12" key="1">
    <citation type="journal article" date="2014" name="Am. J. Bot.">
        <title>Genome assembly and annotation for red clover (Trifolium pratense; Fabaceae).</title>
        <authorList>
            <person name="Istvanek J."/>
            <person name="Jaros M."/>
            <person name="Krenek A."/>
            <person name="Repkova J."/>
        </authorList>
    </citation>
    <scope>NUCLEOTIDE SEQUENCE [LARGE SCALE GENOMIC DNA]</scope>
    <source>
        <strain evidence="12">cv. Tatra</strain>
        <tissue evidence="11">Young leaves</tissue>
    </source>
</reference>
<dbReference type="PROSITE" id="PS50157">
    <property type="entry name" value="ZINC_FINGER_C2H2_2"/>
    <property type="match status" value="1"/>
</dbReference>
<evidence type="ECO:0000256" key="2">
    <source>
        <dbReference type="ARBA" id="ARBA00022737"/>
    </source>
</evidence>
<proteinExistence type="predicted"/>
<dbReference type="Pfam" id="PF00096">
    <property type="entry name" value="zf-C2H2"/>
    <property type="match status" value="1"/>
</dbReference>
<evidence type="ECO:0000256" key="8">
    <source>
        <dbReference type="PROSITE-ProRule" id="PRU00042"/>
    </source>
</evidence>
<evidence type="ECO:0000256" key="3">
    <source>
        <dbReference type="ARBA" id="ARBA00022771"/>
    </source>
</evidence>
<evidence type="ECO:0000256" key="1">
    <source>
        <dbReference type="ARBA" id="ARBA00022723"/>
    </source>
</evidence>
<comment type="caution">
    <text evidence="11">The sequence shown here is derived from an EMBL/GenBank/DDBJ whole genome shotgun (WGS) entry which is preliminary data.</text>
</comment>
<gene>
    <name evidence="11" type="ORF">L195_g013216</name>
</gene>
<feature type="compositionally biased region" description="Polar residues" evidence="9">
    <location>
        <begin position="1"/>
        <end position="40"/>
    </location>
</feature>
<dbReference type="Proteomes" id="UP000236291">
    <property type="component" value="Unassembled WGS sequence"/>
</dbReference>
<dbReference type="Pfam" id="PF22992">
    <property type="entry name" value="C2CH-4th_BIRD-IDD"/>
    <property type="match status" value="1"/>
</dbReference>
<dbReference type="GO" id="GO:0003677">
    <property type="term" value="F:DNA binding"/>
    <property type="evidence" value="ECO:0007669"/>
    <property type="project" value="UniProtKB-KW"/>
</dbReference>
<reference evidence="11 12" key="2">
    <citation type="journal article" date="2017" name="Front. Plant Sci.">
        <title>Gene Classification and Mining of Molecular Markers Useful in Red Clover (Trifolium pratense) Breeding.</title>
        <authorList>
            <person name="Istvanek J."/>
            <person name="Dluhosova J."/>
            <person name="Dluhos P."/>
            <person name="Patkova L."/>
            <person name="Nedelnik J."/>
            <person name="Repkova J."/>
        </authorList>
    </citation>
    <scope>NUCLEOTIDE SEQUENCE [LARGE SCALE GENOMIC DNA]</scope>
    <source>
        <strain evidence="12">cv. Tatra</strain>
        <tissue evidence="11">Young leaves</tissue>
    </source>
</reference>
<dbReference type="PANTHER" id="PTHR10593">
    <property type="entry name" value="SERINE/THREONINE-PROTEIN KINASE RIO"/>
    <property type="match status" value="1"/>
</dbReference>
<dbReference type="InterPro" id="IPR031140">
    <property type="entry name" value="IDD1-16"/>
</dbReference>
<keyword evidence="1" id="KW-0479">Metal-binding</keyword>
<dbReference type="EMBL" id="ASHM01008569">
    <property type="protein sequence ID" value="PNY16494.1"/>
    <property type="molecule type" value="Genomic_DNA"/>
</dbReference>
<evidence type="ECO:0000256" key="5">
    <source>
        <dbReference type="ARBA" id="ARBA00023015"/>
    </source>
</evidence>
<dbReference type="AlphaFoldDB" id="A0A2K3PMK5"/>
<dbReference type="SUPFAM" id="SSF57667">
    <property type="entry name" value="beta-beta-alpha zinc fingers"/>
    <property type="match status" value="1"/>
</dbReference>
<dbReference type="Pfam" id="PF22996">
    <property type="entry name" value="C2H2-2nd_BIRD-IDD"/>
    <property type="match status" value="1"/>
</dbReference>
<keyword evidence="7" id="KW-0804">Transcription</keyword>
<dbReference type="InterPro" id="IPR055187">
    <property type="entry name" value="C2CH-3rd_BIRD-IDD"/>
</dbReference>
<evidence type="ECO:0000256" key="9">
    <source>
        <dbReference type="SAM" id="MobiDB-lite"/>
    </source>
</evidence>
<evidence type="ECO:0000256" key="7">
    <source>
        <dbReference type="ARBA" id="ARBA00023163"/>
    </source>
</evidence>
<feature type="region of interest" description="Disordered" evidence="9">
    <location>
        <begin position="1"/>
        <end position="56"/>
    </location>
</feature>
<keyword evidence="3 8" id="KW-0863">Zinc-finger</keyword>
<keyword evidence="2" id="KW-0677">Repeat</keyword>
<dbReference type="ExpressionAtlas" id="A0A2K3PMK5">
    <property type="expression patterns" value="baseline"/>
</dbReference>
<feature type="domain" description="C2H2-type" evidence="10">
    <location>
        <begin position="72"/>
        <end position="94"/>
    </location>
</feature>
<evidence type="ECO:0000313" key="11">
    <source>
        <dbReference type="EMBL" id="PNY16494.1"/>
    </source>
</evidence>
<dbReference type="InterPro" id="IPR013087">
    <property type="entry name" value="Znf_C2H2_type"/>
</dbReference>
<accession>A0A2K3PMK5</accession>
<dbReference type="GO" id="GO:0008270">
    <property type="term" value="F:zinc ion binding"/>
    <property type="evidence" value="ECO:0007669"/>
    <property type="project" value="UniProtKB-KW"/>
</dbReference>
<feature type="region of interest" description="Disordered" evidence="9">
    <location>
        <begin position="232"/>
        <end position="253"/>
    </location>
</feature>
<dbReference type="Gene3D" id="3.30.160.60">
    <property type="entry name" value="Classic Zinc Finger"/>
    <property type="match status" value="2"/>
</dbReference>
<dbReference type="InterPro" id="IPR036236">
    <property type="entry name" value="Znf_C2H2_sf"/>
</dbReference>
<organism evidence="11 12">
    <name type="scientific">Trifolium pratense</name>
    <name type="common">Red clover</name>
    <dbReference type="NCBI Taxonomy" id="57577"/>
    <lineage>
        <taxon>Eukaryota</taxon>
        <taxon>Viridiplantae</taxon>
        <taxon>Streptophyta</taxon>
        <taxon>Embryophyta</taxon>
        <taxon>Tracheophyta</taxon>
        <taxon>Spermatophyta</taxon>
        <taxon>Magnoliopsida</taxon>
        <taxon>eudicotyledons</taxon>
        <taxon>Gunneridae</taxon>
        <taxon>Pentapetalae</taxon>
        <taxon>rosids</taxon>
        <taxon>fabids</taxon>
        <taxon>Fabales</taxon>
        <taxon>Fabaceae</taxon>
        <taxon>Papilionoideae</taxon>
        <taxon>50 kb inversion clade</taxon>
        <taxon>NPAAA clade</taxon>
        <taxon>Hologalegina</taxon>
        <taxon>IRL clade</taxon>
        <taxon>Trifolieae</taxon>
        <taxon>Trifolium</taxon>
    </lineage>
</organism>
<dbReference type="FunFam" id="3.30.160.60:FF:000554">
    <property type="entry name" value="protein indeterminate-domain 12-like"/>
    <property type="match status" value="1"/>
</dbReference>
<evidence type="ECO:0000313" key="12">
    <source>
        <dbReference type="Proteomes" id="UP000236291"/>
    </source>
</evidence>
<dbReference type="GO" id="GO:0005634">
    <property type="term" value="C:nucleus"/>
    <property type="evidence" value="ECO:0007669"/>
    <property type="project" value="TreeGrafter"/>
</dbReference>
<evidence type="ECO:0000256" key="4">
    <source>
        <dbReference type="ARBA" id="ARBA00022833"/>
    </source>
</evidence>
<dbReference type="SMART" id="SM00355">
    <property type="entry name" value="ZnF_C2H2"/>
    <property type="match status" value="3"/>
</dbReference>
<dbReference type="STRING" id="57577.A0A2K3PMK5"/>
<name>A0A2K3PMK5_TRIPR</name>
<sequence length="447" mass="49935">MFPALMSNSTSFSQETTLSSNTLPRLNHVVSTINSSQQPQKTKKKRNLPGNPDPDAEVIALSPRTLLATNRFVCEICNKGFQRDQNLQLHRRGHNLPWKLKQRNNKDVIKKRAYVCPEPSCVHHNPSRALGDLTGIKKHFSRKHGEKKWKCDKCSKIYAVHSDWKAHSKTCGTREYKCDCGTLFSRKDSFITHRAFCDALAEESARMSANIQLSTTNPLSQSLFLFPNQQSQITWDPPQQNPNPNTHTSSLPHHNMIKHESHQNFHNSNLSSSPLPSFLHDHPNNPNYKTNIMMTSSPFHVSTQQPSSTSAMSPHLSATALLQQAATVGATAITGGQPVHLPRQLSMSEFGSVTQIDSVDHYINNMRDRNLKNDDLTRDFLGLTNGGGNGGAVDVTIDMKDMLTFTGGLEYHGHQPHENMTMFRQSQQQGFGFLGTTATVPESWGNC</sequence>
<dbReference type="InterPro" id="IPR055186">
    <property type="entry name" value="C2H2-2nd_BIRD-IDD"/>
</dbReference>
<dbReference type="OrthoDB" id="6354171at2759"/>
<dbReference type="FunFam" id="3.30.160.60:FF:000131">
    <property type="entry name" value="protein indeterminate-domain 5, chloroplastic-like"/>
    <property type="match status" value="1"/>
</dbReference>
<dbReference type="InterPro" id="IPR055185">
    <property type="entry name" value="C2CH-4th_BIRD-IDD"/>
</dbReference>
<keyword evidence="4" id="KW-0862">Zinc</keyword>
<keyword evidence="5" id="KW-0805">Transcription regulation</keyword>
<dbReference type="PANTHER" id="PTHR10593:SF136">
    <property type="entry name" value="PROTEIN INDETERMINATE-DOMAIN 12"/>
    <property type="match status" value="1"/>
</dbReference>
<dbReference type="PROSITE" id="PS00028">
    <property type="entry name" value="ZINC_FINGER_C2H2_1"/>
    <property type="match status" value="1"/>
</dbReference>
<evidence type="ECO:0000259" key="10">
    <source>
        <dbReference type="PROSITE" id="PS50157"/>
    </source>
</evidence>
<keyword evidence="6" id="KW-0238">DNA-binding</keyword>
<dbReference type="GO" id="GO:0003700">
    <property type="term" value="F:DNA-binding transcription factor activity"/>
    <property type="evidence" value="ECO:0007669"/>
    <property type="project" value="TreeGrafter"/>
</dbReference>
<protein>
    <submittedName>
        <fullName evidence="11">Zinc finger protein NUTCRACKER-like</fullName>
    </submittedName>
</protein>
<dbReference type="Pfam" id="PF22995">
    <property type="entry name" value="C2CH-3rd_BIRD-IDD"/>
    <property type="match status" value="1"/>
</dbReference>
<evidence type="ECO:0000256" key="6">
    <source>
        <dbReference type="ARBA" id="ARBA00023125"/>
    </source>
</evidence>